<keyword evidence="5" id="KW-1185">Reference proteome</keyword>
<feature type="compositionally biased region" description="Low complexity" evidence="2">
    <location>
        <begin position="536"/>
        <end position="546"/>
    </location>
</feature>
<dbReference type="AlphaFoldDB" id="A0AAW1B5X3"/>
<feature type="compositionally biased region" description="Low complexity" evidence="2">
    <location>
        <begin position="642"/>
        <end position="664"/>
    </location>
</feature>
<feature type="compositionally biased region" description="Polar residues" evidence="2">
    <location>
        <begin position="665"/>
        <end position="691"/>
    </location>
</feature>
<dbReference type="InterPro" id="IPR041966">
    <property type="entry name" value="LOTUS-like"/>
</dbReference>
<accession>A0AAW1B5X3</accession>
<protein>
    <recommendedName>
        <fullName evidence="3">HTH OST-type domain-containing protein</fullName>
    </recommendedName>
</protein>
<dbReference type="InterPro" id="IPR025605">
    <property type="entry name" value="OST-HTH/LOTUS_dom"/>
</dbReference>
<dbReference type="GO" id="GO:0030154">
    <property type="term" value="P:cell differentiation"/>
    <property type="evidence" value="ECO:0007669"/>
    <property type="project" value="UniProtKB-KW"/>
</dbReference>
<dbReference type="PROSITE" id="PS51644">
    <property type="entry name" value="HTH_OST"/>
    <property type="match status" value="1"/>
</dbReference>
<feature type="domain" description="HTH OST-type" evidence="3">
    <location>
        <begin position="60"/>
        <end position="130"/>
    </location>
</feature>
<feature type="region of interest" description="Disordered" evidence="2">
    <location>
        <begin position="507"/>
        <end position="546"/>
    </location>
</feature>
<evidence type="ECO:0000313" key="5">
    <source>
        <dbReference type="Proteomes" id="UP001474421"/>
    </source>
</evidence>
<feature type="compositionally biased region" description="Polar residues" evidence="2">
    <location>
        <begin position="514"/>
        <end position="523"/>
    </location>
</feature>
<sequence>MTSNFPSFQEPHNALSVKVKSSSRFPSIVLSQQPYQLSANSHTEDLPSHSNVMTFQTSAVQDKLKQQVAQILAMYPEGMSLFQFRIAYSATFKQHFPVGNAASTKQCLLEMPDTVYMRGHGVQALLLPVSPDVSPAKPGQPASSKVENVAVVPSHALVHPVTLTKPAVKIFESCLEPAVPKVAMMPVPKPHNSFLQYYESIRAPENNGNKPFTEFHPQSVPGFIKIVQTNTSPLNGPSPKLREIAFIPHFCAALPTCSQGTVCGDNLPPGILKSRFASPTNSKISDTLPSVDLTPVPPVSVKPEIYSPRSTSQSSVGIRPSLLVQPPFPILSTEQRNSNHAIAEFDSFSEVQKQSRTLQHFSSPDSSAKRNSVSPLFRNSASFFPPRSQPDHQLQQPTHARLDGLQPSSVSLADKGLLKTSLDRVSPVAMYQREPTYMNPLETSSTSESFSTCSVSGPLRPLHTSSVIANNSMALSSVSSLGTEAVSPASSPIDSIASASANITSNSSPLFPETPTSTQQRQYASAAATVISNKKTTSPTSLSSESTTSSHYQFAYASSRMTTSSSALSSETYAFTHQRQNAQAGGTITASSTKTVSSISSLDSSTSLSCHHVYASAKLSSRSSVLSPEACAFSYQKQQSATGAAGSSGTRSRSKTPSPSKSTAYHTPNVASRTTLNHDPSSQDNVTSSFSKQGNHYMSLQEKQMPEPTFTSAVSRIYDACLIL</sequence>
<evidence type="ECO:0000256" key="1">
    <source>
        <dbReference type="ARBA" id="ARBA00022782"/>
    </source>
</evidence>
<evidence type="ECO:0000259" key="3">
    <source>
        <dbReference type="PROSITE" id="PS51644"/>
    </source>
</evidence>
<evidence type="ECO:0000313" key="4">
    <source>
        <dbReference type="EMBL" id="KAK9397329.1"/>
    </source>
</evidence>
<organism evidence="4 5">
    <name type="scientific">Crotalus adamanteus</name>
    <name type="common">Eastern diamondback rattlesnake</name>
    <dbReference type="NCBI Taxonomy" id="8729"/>
    <lineage>
        <taxon>Eukaryota</taxon>
        <taxon>Metazoa</taxon>
        <taxon>Chordata</taxon>
        <taxon>Craniata</taxon>
        <taxon>Vertebrata</taxon>
        <taxon>Euteleostomi</taxon>
        <taxon>Lepidosauria</taxon>
        <taxon>Squamata</taxon>
        <taxon>Bifurcata</taxon>
        <taxon>Unidentata</taxon>
        <taxon>Episquamata</taxon>
        <taxon>Toxicofera</taxon>
        <taxon>Serpentes</taxon>
        <taxon>Colubroidea</taxon>
        <taxon>Viperidae</taxon>
        <taxon>Crotalinae</taxon>
        <taxon>Crotalus</taxon>
    </lineage>
</organism>
<comment type="caution">
    <text evidence="4">The sequence shown here is derived from an EMBL/GenBank/DDBJ whole genome shotgun (WGS) entry which is preliminary data.</text>
</comment>
<evidence type="ECO:0000256" key="2">
    <source>
        <dbReference type="SAM" id="MobiDB-lite"/>
    </source>
</evidence>
<feature type="region of interest" description="Disordered" evidence="2">
    <location>
        <begin position="379"/>
        <end position="406"/>
    </location>
</feature>
<dbReference type="Gene3D" id="3.30.420.610">
    <property type="entry name" value="LOTUS domain-like"/>
    <property type="match status" value="1"/>
</dbReference>
<gene>
    <name evidence="4" type="ORF">NXF25_020690</name>
</gene>
<feature type="region of interest" description="Disordered" evidence="2">
    <location>
        <begin position="642"/>
        <end position="691"/>
    </location>
</feature>
<reference evidence="4 5" key="1">
    <citation type="journal article" date="2024" name="Proc. Natl. Acad. Sci. U.S.A.">
        <title>The genetic regulatory architecture and epigenomic basis for age-related changes in rattlesnake venom.</title>
        <authorList>
            <person name="Hogan M.P."/>
            <person name="Holding M.L."/>
            <person name="Nystrom G.S."/>
            <person name="Colston T.J."/>
            <person name="Bartlett D.A."/>
            <person name="Mason A.J."/>
            <person name="Ellsworth S.A."/>
            <person name="Rautsaw R.M."/>
            <person name="Lawrence K.C."/>
            <person name="Strickland J.L."/>
            <person name="He B."/>
            <person name="Fraser P."/>
            <person name="Margres M.J."/>
            <person name="Gilbert D.M."/>
            <person name="Gibbs H.L."/>
            <person name="Parkinson C.L."/>
            <person name="Rokyta D.R."/>
        </authorList>
    </citation>
    <scope>NUCLEOTIDE SEQUENCE [LARGE SCALE GENOMIC DNA]</scope>
    <source>
        <strain evidence="4">DRR0105</strain>
    </source>
</reference>
<dbReference type="Proteomes" id="UP001474421">
    <property type="component" value="Unassembled WGS sequence"/>
</dbReference>
<keyword evidence="1" id="KW-0221">Differentiation</keyword>
<proteinExistence type="predicted"/>
<dbReference type="EMBL" id="JAOTOJ010000008">
    <property type="protein sequence ID" value="KAK9397329.1"/>
    <property type="molecule type" value="Genomic_DNA"/>
</dbReference>
<name>A0AAW1B5X3_CROAD</name>